<sequence length="289" mass="31050">MFRGSAAVASGLLSVHQLRGRGWIRLRHDVYADSRLPQDHALLCRASLARLPPDSVVLAGPSAAVAHGVHSAASPADPVHLIVVGDRRVGDQAGTRLHRIPLDPCDVSAVALAGGGTSVAVTVPARTAWDAAVWLALPDAVAVVDALLFQGVVTPASMREVVARLADRPGGRRAGHTLALADGHARSRAESVLRIRLFLAGLPMALAHPPIFAVRPPLAWPEFRLALWCAPDPAAERVMVSEGWLVVRTSPRRDFGEVVRELREALHARGWRTKRKQDVMESALTPNMR</sequence>
<organism evidence="1 2">
    <name type="scientific">Asanoa iriomotensis</name>
    <dbReference type="NCBI Taxonomy" id="234613"/>
    <lineage>
        <taxon>Bacteria</taxon>
        <taxon>Bacillati</taxon>
        <taxon>Actinomycetota</taxon>
        <taxon>Actinomycetes</taxon>
        <taxon>Micromonosporales</taxon>
        <taxon>Micromonosporaceae</taxon>
        <taxon>Asanoa</taxon>
    </lineage>
</organism>
<evidence type="ECO:0008006" key="3">
    <source>
        <dbReference type="Google" id="ProtNLM"/>
    </source>
</evidence>
<evidence type="ECO:0000313" key="1">
    <source>
        <dbReference type="EMBL" id="GIF56925.1"/>
    </source>
</evidence>
<reference evidence="1 2" key="1">
    <citation type="submission" date="2021-01" db="EMBL/GenBank/DDBJ databases">
        <title>Whole genome shotgun sequence of Asanoa iriomotensis NBRC 100142.</title>
        <authorList>
            <person name="Komaki H."/>
            <person name="Tamura T."/>
        </authorList>
    </citation>
    <scope>NUCLEOTIDE SEQUENCE [LARGE SCALE GENOMIC DNA]</scope>
    <source>
        <strain evidence="1 2">NBRC 100142</strain>
    </source>
</reference>
<protein>
    <recommendedName>
        <fullName evidence="3">Transcriptional regulator, AbiEi antitoxin, Type IV TA system</fullName>
    </recommendedName>
</protein>
<evidence type="ECO:0000313" key="2">
    <source>
        <dbReference type="Proteomes" id="UP000624325"/>
    </source>
</evidence>
<dbReference type="Proteomes" id="UP000624325">
    <property type="component" value="Unassembled WGS sequence"/>
</dbReference>
<gene>
    <name evidence="1" type="ORF">Air01nite_30200</name>
</gene>
<dbReference type="EMBL" id="BONC01000018">
    <property type="protein sequence ID" value="GIF56925.1"/>
    <property type="molecule type" value="Genomic_DNA"/>
</dbReference>
<comment type="caution">
    <text evidence="1">The sequence shown here is derived from an EMBL/GenBank/DDBJ whole genome shotgun (WGS) entry which is preliminary data.</text>
</comment>
<name>A0ABQ4C2B6_9ACTN</name>
<proteinExistence type="predicted"/>
<accession>A0ABQ4C2B6</accession>
<keyword evidence="2" id="KW-1185">Reference proteome</keyword>